<evidence type="ECO:0000259" key="2">
    <source>
        <dbReference type="Pfam" id="PF00419"/>
    </source>
</evidence>
<dbReference type="RefSeq" id="WP_009618017.1">
    <property type="nucleotide sequence ID" value="NZ_CALEBV010000009.1"/>
</dbReference>
<evidence type="ECO:0000256" key="1">
    <source>
        <dbReference type="SAM" id="SignalP"/>
    </source>
</evidence>
<proteinExistence type="predicted"/>
<feature type="domain" description="Fimbrial-type adhesion" evidence="2">
    <location>
        <begin position="245"/>
        <end position="432"/>
    </location>
</feature>
<gene>
    <name evidence="3" type="ORF">P3W55_28750</name>
</gene>
<dbReference type="SUPFAM" id="SSF49401">
    <property type="entry name" value="Bacterial adhesins"/>
    <property type="match status" value="1"/>
</dbReference>
<dbReference type="Pfam" id="PF00419">
    <property type="entry name" value="Fimbrial"/>
    <property type="match status" value="1"/>
</dbReference>
<name>A0AAW6PDT9_9PSED</name>
<keyword evidence="1" id="KW-0732">Signal</keyword>
<feature type="chain" id="PRO_5043678230" evidence="1">
    <location>
        <begin position="26"/>
        <end position="432"/>
    </location>
</feature>
<accession>A0AAW6PDT9</accession>
<sequence length="432" mass="45040">MHRRPILSAALLSCTLLGLPLLGHAACTMSGKAQTEDTRTAQIPFGKINLTDTYLQPVGSLLGSALVPPTNYTYGGATASTVLWTCAKTDLPNLYFLVATNGDSRVGGQHETGAVDGLSGVYATYFSYVGLKLTMSGVTVSRYWQKVPLTTYVESGNNIQIRLQDIPPLQAELYRISTLPPSGAYACGGPLAPPRNYTCVQPNAYIQLVGPGISHDEIGEDSYSHYDFWGVDNGFGYGMRDAASITQTATCVARNATPLVLFQSISVQQLQAGASTQANFNVQIECSNSAASGTASGQTAIGIQVSPGAYSAAQSLGLVNGSGGVEALVSDNYGNDPNLAQGVGITLRNAGTGTAMVFVGQPGNTGNLPSQYPTGPNAGWYPVLDGANPLGSSQSGYTNYLQTFTASLQQLPGNTATPGKVHATAYVLVKVQ</sequence>
<dbReference type="InterPro" id="IPR011228">
    <property type="entry name" value="UCP029766"/>
</dbReference>
<dbReference type="InterPro" id="IPR008966">
    <property type="entry name" value="Adhesion_dom_sf"/>
</dbReference>
<organism evidence="3 4">
    <name type="scientific">Pseudomonas citronellolis</name>
    <dbReference type="NCBI Taxonomy" id="53408"/>
    <lineage>
        <taxon>Bacteria</taxon>
        <taxon>Pseudomonadati</taxon>
        <taxon>Pseudomonadota</taxon>
        <taxon>Gammaproteobacteria</taxon>
        <taxon>Pseudomonadales</taxon>
        <taxon>Pseudomonadaceae</taxon>
        <taxon>Pseudomonas</taxon>
    </lineage>
</organism>
<dbReference type="PIRSF" id="PIRSF029766">
    <property type="entry name" value="UCP029766"/>
    <property type="match status" value="1"/>
</dbReference>
<reference evidence="3" key="1">
    <citation type="submission" date="2023-03" db="EMBL/GenBank/DDBJ databases">
        <title>Draft assemblies of triclosan tolerant bacteria isolated from returned activated sludge.</title>
        <authorList>
            <person name="Van Hamelsveld S."/>
        </authorList>
    </citation>
    <scope>NUCLEOTIDE SEQUENCE</scope>
    <source>
        <strain evidence="3">GW210015_S63</strain>
    </source>
</reference>
<dbReference type="AlphaFoldDB" id="A0AAW6PDT9"/>
<dbReference type="EMBL" id="JARJLR010000479">
    <property type="protein sequence ID" value="MDF3845715.1"/>
    <property type="molecule type" value="Genomic_DNA"/>
</dbReference>
<dbReference type="InterPro" id="IPR000259">
    <property type="entry name" value="Adhesion_dom_fimbrial"/>
</dbReference>
<dbReference type="GO" id="GO:0009289">
    <property type="term" value="C:pilus"/>
    <property type="evidence" value="ECO:0007669"/>
    <property type="project" value="InterPro"/>
</dbReference>
<comment type="caution">
    <text evidence="3">The sequence shown here is derived from an EMBL/GenBank/DDBJ whole genome shotgun (WGS) entry which is preliminary data.</text>
</comment>
<protein>
    <submittedName>
        <fullName evidence="3">Fimbrial protein</fullName>
    </submittedName>
</protein>
<evidence type="ECO:0000313" key="4">
    <source>
        <dbReference type="Proteomes" id="UP001220662"/>
    </source>
</evidence>
<feature type="signal peptide" evidence="1">
    <location>
        <begin position="1"/>
        <end position="25"/>
    </location>
</feature>
<dbReference type="GO" id="GO:0007155">
    <property type="term" value="P:cell adhesion"/>
    <property type="evidence" value="ECO:0007669"/>
    <property type="project" value="InterPro"/>
</dbReference>
<dbReference type="Proteomes" id="UP001220662">
    <property type="component" value="Unassembled WGS sequence"/>
</dbReference>
<evidence type="ECO:0000313" key="3">
    <source>
        <dbReference type="EMBL" id="MDF3845715.1"/>
    </source>
</evidence>